<keyword evidence="3" id="KW-1185">Reference proteome</keyword>
<dbReference type="EMBL" id="LSTO01000001">
    <property type="protein sequence ID" value="OWW19369.1"/>
    <property type="molecule type" value="Genomic_DNA"/>
</dbReference>
<proteinExistence type="predicted"/>
<comment type="caution">
    <text evidence="1">The sequence shown here is derived from an EMBL/GenBank/DDBJ whole genome shotgun (WGS) entry which is preliminary data.</text>
</comment>
<dbReference type="RefSeq" id="WP_088706280.1">
    <property type="nucleotide sequence ID" value="NZ_LSTO01000001.1"/>
</dbReference>
<evidence type="ECO:0000313" key="1">
    <source>
        <dbReference type="EMBL" id="OWW18405.1"/>
    </source>
</evidence>
<sequence length="346" mass="34959">MPITSLPTPPSTSNPSTFAALADGLLAALPTFVTEANALAAAITAMVAGGAMTIPYTFDSTTSDADPGAGKLRLSSATQNTSTVIRLDVAGSDGSTWTSVIDTWDDSTSTIKGFIRLVKATDATKWLIFSVSSIASPAGYKNITVAPVASSAANPFVNGDPLVAYFTAKGDKGDSAQNGLSSPLAVLTPTAAANVDALNVFTAAYDNYLILGQGILPAASDSLQLRFAVAGAADAGSNYYNQSGEAGGAISAATTGVVLTSGASVVSTGKGCSFALQILNANDAASLKVLGGKVIWQNAGTPTFVLNGAHTAYPAANVISGVRFFWGSGNNFAATGKIRIYGYNNT</sequence>
<accession>A0A254T759</accession>
<dbReference type="AlphaFoldDB" id="A0A254T759"/>
<dbReference type="EMBL" id="LSTO01000006">
    <property type="protein sequence ID" value="OWW18405.1"/>
    <property type="molecule type" value="Genomic_DNA"/>
</dbReference>
<reference evidence="1 3" key="1">
    <citation type="submission" date="2016-02" db="EMBL/GenBank/DDBJ databases">
        <authorList>
            <person name="Wen L."/>
            <person name="He K."/>
            <person name="Yang H."/>
        </authorList>
    </citation>
    <scope>NUCLEOTIDE SEQUENCE [LARGE SCALE GENOMIC DNA]</scope>
    <source>
        <strain evidence="1 3">TSA40</strain>
    </source>
</reference>
<evidence type="ECO:0000313" key="3">
    <source>
        <dbReference type="Proteomes" id="UP000197535"/>
    </source>
</evidence>
<evidence type="ECO:0000313" key="2">
    <source>
        <dbReference type="EMBL" id="OWW19369.1"/>
    </source>
</evidence>
<protein>
    <submittedName>
        <fullName evidence="1">Uncharacterized protein</fullName>
    </submittedName>
</protein>
<dbReference type="OrthoDB" id="9156929at2"/>
<organism evidence="1 3">
    <name type="scientific">Noviherbaspirillum denitrificans</name>
    <dbReference type="NCBI Taxonomy" id="1968433"/>
    <lineage>
        <taxon>Bacteria</taxon>
        <taxon>Pseudomonadati</taxon>
        <taxon>Pseudomonadota</taxon>
        <taxon>Betaproteobacteria</taxon>
        <taxon>Burkholderiales</taxon>
        <taxon>Oxalobacteraceae</taxon>
        <taxon>Noviherbaspirillum</taxon>
    </lineage>
</organism>
<gene>
    <name evidence="1" type="ORF">AYR66_00975</name>
    <name evidence="2" type="ORF">AYR66_07460</name>
</gene>
<name>A0A254T759_9BURK</name>
<dbReference type="Proteomes" id="UP000197535">
    <property type="component" value="Unassembled WGS sequence"/>
</dbReference>